<comment type="caution">
    <text evidence="1">The sequence shown here is derived from an EMBL/GenBank/DDBJ whole genome shotgun (WGS) entry which is preliminary data.</text>
</comment>
<gene>
    <name evidence="1" type="ORF">B0H67DRAFT_642492</name>
</gene>
<dbReference type="Proteomes" id="UP001172102">
    <property type="component" value="Unassembled WGS sequence"/>
</dbReference>
<name>A0AA40DZ66_9PEZI</name>
<evidence type="ECO:0000313" key="2">
    <source>
        <dbReference type="Proteomes" id="UP001172102"/>
    </source>
</evidence>
<organism evidence="1 2">
    <name type="scientific">Lasiosphaeris hirsuta</name>
    <dbReference type="NCBI Taxonomy" id="260670"/>
    <lineage>
        <taxon>Eukaryota</taxon>
        <taxon>Fungi</taxon>
        <taxon>Dikarya</taxon>
        <taxon>Ascomycota</taxon>
        <taxon>Pezizomycotina</taxon>
        <taxon>Sordariomycetes</taxon>
        <taxon>Sordariomycetidae</taxon>
        <taxon>Sordariales</taxon>
        <taxon>Lasiosphaeriaceae</taxon>
        <taxon>Lasiosphaeris</taxon>
    </lineage>
</organism>
<dbReference type="AlphaFoldDB" id="A0AA40DZ66"/>
<sequence length="114" mass="12293">MALALRSAVPLSPEMVLAQAISEFEHALSAEQKSTFRALRSQALQSVPQPEDVMRFTAELNMQIKGRLAARCLGPRFTSVLQTAQQYAALGDVIVGASQNILAAGIWALVRVSL</sequence>
<accession>A0AA40DZ66</accession>
<keyword evidence="2" id="KW-1185">Reference proteome</keyword>
<proteinExistence type="predicted"/>
<evidence type="ECO:0000313" key="1">
    <source>
        <dbReference type="EMBL" id="KAK0719107.1"/>
    </source>
</evidence>
<reference evidence="1" key="1">
    <citation type="submission" date="2023-06" db="EMBL/GenBank/DDBJ databases">
        <title>Genome-scale phylogeny and comparative genomics of the fungal order Sordariales.</title>
        <authorList>
            <consortium name="Lawrence Berkeley National Laboratory"/>
            <person name="Hensen N."/>
            <person name="Bonometti L."/>
            <person name="Westerberg I."/>
            <person name="Brannstrom I.O."/>
            <person name="Guillou S."/>
            <person name="Cros-Aarteil S."/>
            <person name="Calhoun S."/>
            <person name="Haridas S."/>
            <person name="Kuo A."/>
            <person name="Mondo S."/>
            <person name="Pangilinan J."/>
            <person name="Riley R."/>
            <person name="Labutti K."/>
            <person name="Andreopoulos B."/>
            <person name="Lipzen A."/>
            <person name="Chen C."/>
            <person name="Yanf M."/>
            <person name="Daum C."/>
            <person name="Ng V."/>
            <person name="Clum A."/>
            <person name="Steindorff A."/>
            <person name="Ohm R."/>
            <person name="Martin F."/>
            <person name="Silar P."/>
            <person name="Natvig D."/>
            <person name="Lalanne C."/>
            <person name="Gautier V."/>
            <person name="Ament-Velasquez S.L."/>
            <person name="Kruys A."/>
            <person name="Hutchinson M.I."/>
            <person name="Powell A.J."/>
            <person name="Barry K."/>
            <person name="Miller A.N."/>
            <person name="Grigoriev I.V."/>
            <person name="Debuchy R."/>
            <person name="Gladieux P."/>
            <person name="Thoren M.H."/>
            <person name="Johannesson H."/>
        </authorList>
    </citation>
    <scope>NUCLEOTIDE SEQUENCE</scope>
    <source>
        <strain evidence="1">SMH4607-1</strain>
    </source>
</reference>
<dbReference type="EMBL" id="JAUKUA010000003">
    <property type="protein sequence ID" value="KAK0719107.1"/>
    <property type="molecule type" value="Genomic_DNA"/>
</dbReference>
<protein>
    <submittedName>
        <fullName evidence="1">Uncharacterized protein</fullName>
    </submittedName>
</protein>